<reference evidence="1" key="1">
    <citation type="submission" date="2019-08" db="EMBL/GenBank/DDBJ databases">
        <authorList>
            <person name="Kucharzyk K."/>
            <person name="Murdoch R.W."/>
            <person name="Higgins S."/>
            <person name="Loffler F."/>
        </authorList>
    </citation>
    <scope>NUCLEOTIDE SEQUENCE</scope>
</reference>
<gene>
    <name evidence="1" type="ORF">SDC9_102803</name>
</gene>
<dbReference type="InterPro" id="IPR045722">
    <property type="entry name" value="DUF6076"/>
</dbReference>
<comment type="caution">
    <text evidence="1">The sequence shown here is derived from an EMBL/GenBank/DDBJ whole genome shotgun (WGS) entry which is preliminary data.</text>
</comment>
<evidence type="ECO:0000313" key="1">
    <source>
        <dbReference type="EMBL" id="MPM56005.1"/>
    </source>
</evidence>
<dbReference type="AlphaFoldDB" id="A0A645ARV2"/>
<name>A0A645ARV2_9ZZZZ</name>
<organism evidence="1">
    <name type="scientific">bioreactor metagenome</name>
    <dbReference type="NCBI Taxonomy" id="1076179"/>
    <lineage>
        <taxon>unclassified sequences</taxon>
        <taxon>metagenomes</taxon>
        <taxon>ecological metagenomes</taxon>
    </lineage>
</organism>
<protein>
    <submittedName>
        <fullName evidence="1">Uncharacterized protein</fullName>
    </submittedName>
</protein>
<accession>A0A645ARV2</accession>
<proteinExistence type="predicted"/>
<dbReference type="EMBL" id="VSSQ01015536">
    <property type="protein sequence ID" value="MPM56005.1"/>
    <property type="molecule type" value="Genomic_DNA"/>
</dbReference>
<sequence length="347" mass="39483">MENSFDCFSVLFGKGEVFVNGKTFPLGQCTTDILNLDDEVLVELDRRIENLMPTVKILLQEKTDSAARSAQELLCAVWDLIFSFPVYRDLNMDIWTANNLFPLLLSDPEKWAEVQDATSEGHAMFHKLMEGLEYFPGSLRTVRGQVAGMLELYFEPLARRSTDAYAEAFARYYGEMKSVEGIFGDGPFEQSFPMENRFVPMAHPTEKGMVLLAEQAQFSYLTHFLYTDFYRGLIMGNAPRRCHNCGTYFLLTAGYNTCYCNNLAPGETSRTCRKVGAHKKEAQARVTATPAQKEYAKAYNRLKARKQRGKITVGEWNTAVVKAQELKEQTERGELSDEELRRQLEAL</sequence>
<dbReference type="Pfam" id="PF19553">
    <property type="entry name" value="DUF6076"/>
    <property type="match status" value="1"/>
</dbReference>